<protein>
    <submittedName>
        <fullName evidence="8">ABC transporter permease</fullName>
    </submittedName>
</protein>
<evidence type="ECO:0000256" key="1">
    <source>
        <dbReference type="ARBA" id="ARBA00004651"/>
    </source>
</evidence>
<feature type="transmembrane region" description="Helical" evidence="6">
    <location>
        <begin position="227"/>
        <end position="253"/>
    </location>
</feature>
<organism evidence="8 9">
    <name type="scientific">Gemelliphila palaticanis</name>
    <dbReference type="NCBI Taxonomy" id="81950"/>
    <lineage>
        <taxon>Bacteria</taxon>
        <taxon>Bacillati</taxon>
        <taxon>Bacillota</taxon>
        <taxon>Bacilli</taxon>
        <taxon>Bacillales</taxon>
        <taxon>Gemellaceae</taxon>
        <taxon>Gemelliphila</taxon>
    </lineage>
</organism>
<dbReference type="EMBL" id="JACBYF010000014">
    <property type="protein sequence ID" value="NYS47829.1"/>
    <property type="molecule type" value="Genomic_DNA"/>
</dbReference>
<feature type="transmembrane region" description="Helical" evidence="6">
    <location>
        <begin position="145"/>
        <end position="175"/>
    </location>
</feature>
<keyword evidence="9" id="KW-1185">Reference proteome</keyword>
<keyword evidence="3 6" id="KW-0812">Transmembrane</keyword>
<feature type="domain" description="ABC3 transporter permease C-terminal" evidence="7">
    <location>
        <begin position="60"/>
        <end position="178"/>
    </location>
</feature>
<keyword evidence="5 6" id="KW-0472">Membrane</keyword>
<feature type="transmembrane region" description="Helical" evidence="6">
    <location>
        <begin position="196"/>
        <end position="215"/>
    </location>
</feature>
<evidence type="ECO:0000256" key="4">
    <source>
        <dbReference type="ARBA" id="ARBA00022989"/>
    </source>
</evidence>
<accession>A0ABX2T302</accession>
<sequence length="668" mass="76491">MSNFFYSKLAINNVKNNKKMTFPYIVSSIFITIVFYIMASLRNNNTLTSTATKQMLMYGMYVMAILIIIFLFYTYSFLIKKRIKELGLYAVLGMTKRHIMRVVFLETFIIYLITTIFGILFGIIFDKLAYLFLVKLAGGEVKLGFNISVTAITITSIFFGVVYFLILLSTLFKIYRLNVISLLKEDKVGEKEPKSRWLLSLIGLTLIGYGYYTALVIKTPIAALMNFFYAVVAVIIGTYLLFIAISIFVLKILKNNKNYYYKTKNFISVSSMLYRMKKNAVGLASICILSTMSLVTLGSTVSLYYGTEDFVKNNFPRDVQISAYRANYESANVIEKVTNDYLKETDNSKKNVLNYTFLTAVGIKEKDGIAIESADFNNASVASLIVISLDEYNKNNNLNEELDNNEILIKSSKGNVDTNTFKIQNDEYKIKKEILKIENIASAEQNITDTYYVVVKDKKELQSIANKIINTVPEESKNYYSSNILKTFYAFDLKNNAKDDVDKLIKDVENKLTELTKSDENSEIFDLQSKINGEKDVKNVYASLMFIGIFISLVFTVSQVMIMYYKQITEGYDDKDKFTIMQKVGLEKNEIKQSIKSQVLIVFFSPLIVALIHVTVAYPFIEKVLKIFQLSNTIIFLYAMLITALLFSIFYFIIYKLTSVVYYNIISK</sequence>
<dbReference type="InterPro" id="IPR027022">
    <property type="entry name" value="ABC_permease_BceB-typ"/>
</dbReference>
<keyword evidence="4 6" id="KW-1133">Transmembrane helix</keyword>
<evidence type="ECO:0000259" key="7">
    <source>
        <dbReference type="Pfam" id="PF02687"/>
    </source>
</evidence>
<feature type="transmembrane region" description="Helical" evidence="6">
    <location>
        <begin position="99"/>
        <end position="125"/>
    </location>
</feature>
<name>A0ABX2T302_9BACL</name>
<feature type="transmembrane region" description="Helical" evidence="6">
    <location>
        <begin position="21"/>
        <end position="38"/>
    </location>
</feature>
<evidence type="ECO:0000256" key="5">
    <source>
        <dbReference type="ARBA" id="ARBA00023136"/>
    </source>
</evidence>
<keyword evidence="6" id="KW-0813">Transport</keyword>
<evidence type="ECO:0000313" key="9">
    <source>
        <dbReference type="Proteomes" id="UP000531840"/>
    </source>
</evidence>
<feature type="transmembrane region" description="Helical" evidence="6">
    <location>
        <begin position="633"/>
        <end position="654"/>
    </location>
</feature>
<feature type="transmembrane region" description="Helical" evidence="6">
    <location>
        <begin position="280"/>
        <end position="305"/>
    </location>
</feature>
<dbReference type="PANTHER" id="PTHR46795:SF3">
    <property type="entry name" value="ABC TRANSPORTER PERMEASE"/>
    <property type="match status" value="1"/>
</dbReference>
<dbReference type="PANTHER" id="PTHR46795">
    <property type="entry name" value="ABC TRANSPORTER PERMEASE-RELATED-RELATED"/>
    <property type="match status" value="1"/>
</dbReference>
<comment type="subcellular location">
    <subcellularLocation>
        <location evidence="1 6">Cell membrane</location>
        <topology evidence="1 6">Multi-pass membrane protein</topology>
    </subcellularLocation>
</comment>
<evidence type="ECO:0000256" key="6">
    <source>
        <dbReference type="PIRNR" id="PIRNR018968"/>
    </source>
</evidence>
<dbReference type="RefSeq" id="WP_179941615.1">
    <property type="nucleotide sequence ID" value="NZ_JACBYF010000014.1"/>
</dbReference>
<dbReference type="PIRSF" id="PIRSF018968">
    <property type="entry name" value="ABC_permease_BceB"/>
    <property type="match status" value="1"/>
</dbReference>
<dbReference type="Pfam" id="PF02687">
    <property type="entry name" value="FtsX"/>
    <property type="match status" value="1"/>
</dbReference>
<comment type="caution">
    <text evidence="8">The sequence shown here is derived from an EMBL/GenBank/DDBJ whole genome shotgun (WGS) entry which is preliminary data.</text>
</comment>
<reference evidence="8 9" key="1">
    <citation type="submission" date="2020-07" db="EMBL/GenBank/DDBJ databases">
        <title>MOT database genomes.</title>
        <authorList>
            <person name="Joseph S."/>
            <person name="Aduse-Opoku J."/>
            <person name="Hashim A."/>
            <person name="Wade W."/>
            <person name="Curtis M."/>
        </authorList>
    </citation>
    <scope>NUCLEOTIDE SEQUENCE [LARGE SCALE GENOMIC DNA]</scope>
    <source>
        <strain evidence="8 9">CIP 106318</strain>
    </source>
</reference>
<proteinExistence type="inferred from homology"/>
<feature type="transmembrane region" description="Helical" evidence="6">
    <location>
        <begin position="599"/>
        <end position="621"/>
    </location>
</feature>
<feature type="transmembrane region" description="Helical" evidence="6">
    <location>
        <begin position="540"/>
        <end position="565"/>
    </location>
</feature>
<dbReference type="Proteomes" id="UP000531840">
    <property type="component" value="Unassembled WGS sequence"/>
</dbReference>
<gene>
    <name evidence="8" type="ORF">HZY85_06455</name>
</gene>
<evidence type="ECO:0000313" key="8">
    <source>
        <dbReference type="EMBL" id="NYS47829.1"/>
    </source>
</evidence>
<dbReference type="InterPro" id="IPR003838">
    <property type="entry name" value="ABC3_permease_C"/>
</dbReference>
<feature type="transmembrane region" description="Helical" evidence="6">
    <location>
        <begin position="58"/>
        <end position="78"/>
    </location>
</feature>
<keyword evidence="2 6" id="KW-1003">Cell membrane</keyword>
<evidence type="ECO:0000256" key="2">
    <source>
        <dbReference type="ARBA" id="ARBA00022475"/>
    </source>
</evidence>
<dbReference type="InterPro" id="IPR052536">
    <property type="entry name" value="ABC-4_Integral_Memb_Prot"/>
</dbReference>
<evidence type="ECO:0000256" key="3">
    <source>
        <dbReference type="ARBA" id="ARBA00022692"/>
    </source>
</evidence>
<comment type="similarity">
    <text evidence="6">Belongs to the ABC-4 integral membrane protein family.</text>
</comment>